<proteinExistence type="predicted"/>
<evidence type="ECO:0000256" key="1">
    <source>
        <dbReference type="SAM" id="MobiDB-lite"/>
    </source>
</evidence>
<organism evidence="2">
    <name type="scientific">Arundo donax</name>
    <name type="common">Giant reed</name>
    <name type="synonym">Donax arundinaceus</name>
    <dbReference type="NCBI Taxonomy" id="35708"/>
    <lineage>
        <taxon>Eukaryota</taxon>
        <taxon>Viridiplantae</taxon>
        <taxon>Streptophyta</taxon>
        <taxon>Embryophyta</taxon>
        <taxon>Tracheophyta</taxon>
        <taxon>Spermatophyta</taxon>
        <taxon>Magnoliopsida</taxon>
        <taxon>Liliopsida</taxon>
        <taxon>Poales</taxon>
        <taxon>Poaceae</taxon>
        <taxon>PACMAD clade</taxon>
        <taxon>Arundinoideae</taxon>
        <taxon>Arundineae</taxon>
        <taxon>Arundo</taxon>
    </lineage>
</organism>
<reference evidence="2" key="1">
    <citation type="submission" date="2014-09" db="EMBL/GenBank/DDBJ databases">
        <authorList>
            <person name="Magalhaes I.L.F."/>
            <person name="Oliveira U."/>
            <person name="Santos F.R."/>
            <person name="Vidigal T.H.D.A."/>
            <person name="Brescovit A.D."/>
            <person name="Santos A.J."/>
        </authorList>
    </citation>
    <scope>NUCLEOTIDE SEQUENCE</scope>
    <source>
        <tissue evidence="2">Shoot tissue taken approximately 20 cm above the soil surface</tissue>
    </source>
</reference>
<reference evidence="2" key="2">
    <citation type="journal article" date="2015" name="Data Brief">
        <title>Shoot transcriptome of the giant reed, Arundo donax.</title>
        <authorList>
            <person name="Barrero R.A."/>
            <person name="Guerrero F.D."/>
            <person name="Moolhuijzen P."/>
            <person name="Goolsby J.A."/>
            <person name="Tidwell J."/>
            <person name="Bellgard S.E."/>
            <person name="Bellgard M.I."/>
        </authorList>
    </citation>
    <scope>NUCLEOTIDE SEQUENCE</scope>
    <source>
        <tissue evidence="2">Shoot tissue taken approximately 20 cm above the soil surface</tissue>
    </source>
</reference>
<dbReference type="AlphaFoldDB" id="A0A0A8ZEV9"/>
<sequence>MKGGERARTPKRRRRRRRRRRRNNMATMTCARWPAMWHDGLRVGRPACTPPCQAFPENECGAVR</sequence>
<accession>A0A0A8ZEV9</accession>
<dbReference type="EMBL" id="GBRH01260549">
    <property type="protein sequence ID" value="JAD37346.1"/>
    <property type="molecule type" value="Transcribed_RNA"/>
</dbReference>
<evidence type="ECO:0000313" key="2">
    <source>
        <dbReference type="EMBL" id="JAD37346.1"/>
    </source>
</evidence>
<name>A0A0A8ZEV9_ARUDO</name>
<feature type="compositionally biased region" description="Basic residues" evidence="1">
    <location>
        <begin position="9"/>
        <end position="23"/>
    </location>
</feature>
<protein>
    <submittedName>
        <fullName evidence="2">Uncharacterized protein</fullName>
    </submittedName>
</protein>
<feature type="region of interest" description="Disordered" evidence="1">
    <location>
        <begin position="1"/>
        <end position="24"/>
    </location>
</feature>